<reference evidence="2" key="1">
    <citation type="submission" date="2025-08" db="UniProtKB">
        <authorList>
            <consortium name="RefSeq"/>
        </authorList>
    </citation>
    <scope>IDENTIFICATION</scope>
    <source>
        <tissue evidence="2">Whole organism</tissue>
    </source>
</reference>
<keyword evidence="1" id="KW-1185">Reference proteome</keyword>
<dbReference type="SUPFAM" id="SSF55418">
    <property type="entry name" value="eIF4e-like"/>
    <property type="match status" value="1"/>
</dbReference>
<accession>A0A8B7N0K5</accession>
<evidence type="ECO:0000313" key="2">
    <source>
        <dbReference type="RefSeq" id="XP_018007065.1"/>
    </source>
</evidence>
<dbReference type="RefSeq" id="XP_018007065.1">
    <property type="nucleotide sequence ID" value="XM_018151576.2"/>
</dbReference>
<dbReference type="OMA" id="VEFRYIV"/>
<proteinExistence type="predicted"/>
<dbReference type="InterPro" id="IPR023398">
    <property type="entry name" value="TIF_eIF4e-like"/>
</dbReference>
<dbReference type="Proteomes" id="UP000694843">
    <property type="component" value="Unplaced"/>
</dbReference>
<evidence type="ECO:0000313" key="1">
    <source>
        <dbReference type="Proteomes" id="UP000694843"/>
    </source>
</evidence>
<gene>
    <name evidence="2" type="primary">LOC108664884</name>
</gene>
<protein>
    <submittedName>
        <fullName evidence="2">Uncharacterized protein LOC108664884</fullName>
    </submittedName>
</protein>
<dbReference type="AlphaFoldDB" id="A0A8B7N0K5"/>
<sequence length="144" mass="16728">MLTDKNQELESEAVLTEECRRHSSASIEDPTKEVEFRYIVEERDDLARKYTYEKSKGGKWVLFFKTEDLFSMWKKACLLYRSGTLQGVTSVVSSTAKANPSRTSRHELKVISFQCGPYDDRDLMLRYGMNIVELLRYTNITGHI</sequence>
<dbReference type="KEGG" id="hazt:108664884"/>
<dbReference type="GeneID" id="108664884"/>
<dbReference type="Gene3D" id="3.30.760.10">
    <property type="entry name" value="RNA Cap, Translation Initiation Factor Eif4e"/>
    <property type="match status" value="1"/>
</dbReference>
<organism evidence="1 2">
    <name type="scientific">Hyalella azteca</name>
    <name type="common">Amphipod</name>
    <dbReference type="NCBI Taxonomy" id="294128"/>
    <lineage>
        <taxon>Eukaryota</taxon>
        <taxon>Metazoa</taxon>
        <taxon>Ecdysozoa</taxon>
        <taxon>Arthropoda</taxon>
        <taxon>Crustacea</taxon>
        <taxon>Multicrustacea</taxon>
        <taxon>Malacostraca</taxon>
        <taxon>Eumalacostraca</taxon>
        <taxon>Peracarida</taxon>
        <taxon>Amphipoda</taxon>
        <taxon>Senticaudata</taxon>
        <taxon>Talitrida</taxon>
        <taxon>Talitroidea</taxon>
        <taxon>Hyalellidae</taxon>
        <taxon>Hyalella</taxon>
    </lineage>
</organism>
<name>A0A8B7N0K5_HYAAZ</name>
<dbReference type="OrthoDB" id="8251268at2759"/>